<evidence type="ECO:0000313" key="4">
    <source>
        <dbReference type="Proteomes" id="UP001165060"/>
    </source>
</evidence>
<proteinExistence type="predicted"/>
<comment type="caution">
    <text evidence="3">The sequence shown here is derived from an EMBL/GenBank/DDBJ whole genome shotgun (WGS) entry which is preliminary data.</text>
</comment>
<sequence length="125" mass="13861">MSFLIRLPFRITTWSIQLTEALCTSTPVVFSVGCILGWLAHQRYGDALIAGVSGDAAALWKELDSDGDGKVSFREFEQAMRSRMGSLCPSSSTLKITYEGLLRVQEEAKNIDVEALKKKIEQGFK</sequence>
<evidence type="ECO:0000259" key="2">
    <source>
        <dbReference type="PROSITE" id="PS50222"/>
    </source>
</evidence>
<dbReference type="PROSITE" id="PS00018">
    <property type="entry name" value="EF_HAND_1"/>
    <property type="match status" value="1"/>
</dbReference>
<dbReference type="Gene3D" id="1.10.238.10">
    <property type="entry name" value="EF-hand"/>
    <property type="match status" value="1"/>
</dbReference>
<evidence type="ECO:0000256" key="1">
    <source>
        <dbReference type="ARBA" id="ARBA00022837"/>
    </source>
</evidence>
<gene>
    <name evidence="3" type="ORF">TeGR_g12255</name>
</gene>
<keyword evidence="1" id="KW-0106">Calcium</keyword>
<evidence type="ECO:0000313" key="3">
    <source>
        <dbReference type="EMBL" id="GMI22033.1"/>
    </source>
</evidence>
<feature type="domain" description="EF-hand" evidence="2">
    <location>
        <begin position="51"/>
        <end position="86"/>
    </location>
</feature>
<dbReference type="PROSITE" id="PS51257">
    <property type="entry name" value="PROKAR_LIPOPROTEIN"/>
    <property type="match status" value="1"/>
</dbReference>
<protein>
    <recommendedName>
        <fullName evidence="2">EF-hand domain-containing protein</fullName>
    </recommendedName>
</protein>
<dbReference type="Proteomes" id="UP001165060">
    <property type="component" value="Unassembled WGS sequence"/>
</dbReference>
<dbReference type="PROSITE" id="PS50222">
    <property type="entry name" value="EF_HAND_2"/>
    <property type="match status" value="1"/>
</dbReference>
<accession>A0ABQ6M980</accession>
<reference evidence="3 4" key="1">
    <citation type="journal article" date="2023" name="Commun. Biol.">
        <title>Genome analysis of Parmales, the sister group of diatoms, reveals the evolutionary specialization of diatoms from phago-mixotrophs to photoautotrophs.</title>
        <authorList>
            <person name="Ban H."/>
            <person name="Sato S."/>
            <person name="Yoshikawa S."/>
            <person name="Yamada K."/>
            <person name="Nakamura Y."/>
            <person name="Ichinomiya M."/>
            <person name="Sato N."/>
            <person name="Blanc-Mathieu R."/>
            <person name="Endo H."/>
            <person name="Kuwata A."/>
            <person name="Ogata H."/>
        </authorList>
    </citation>
    <scope>NUCLEOTIDE SEQUENCE [LARGE SCALE GENOMIC DNA]</scope>
</reference>
<organism evidence="3 4">
    <name type="scientific">Tetraparma gracilis</name>
    <dbReference type="NCBI Taxonomy" id="2962635"/>
    <lineage>
        <taxon>Eukaryota</taxon>
        <taxon>Sar</taxon>
        <taxon>Stramenopiles</taxon>
        <taxon>Ochrophyta</taxon>
        <taxon>Bolidophyceae</taxon>
        <taxon>Parmales</taxon>
        <taxon>Triparmaceae</taxon>
        <taxon>Tetraparma</taxon>
    </lineage>
</organism>
<dbReference type="SUPFAM" id="SSF47473">
    <property type="entry name" value="EF-hand"/>
    <property type="match status" value="1"/>
</dbReference>
<dbReference type="InterPro" id="IPR018247">
    <property type="entry name" value="EF_Hand_1_Ca_BS"/>
</dbReference>
<dbReference type="InterPro" id="IPR002048">
    <property type="entry name" value="EF_hand_dom"/>
</dbReference>
<name>A0ABQ6M980_9STRA</name>
<dbReference type="Pfam" id="PF00036">
    <property type="entry name" value="EF-hand_1"/>
    <property type="match status" value="1"/>
</dbReference>
<dbReference type="EMBL" id="BRYB01002579">
    <property type="protein sequence ID" value="GMI22033.1"/>
    <property type="molecule type" value="Genomic_DNA"/>
</dbReference>
<dbReference type="SMART" id="SM00054">
    <property type="entry name" value="EFh"/>
    <property type="match status" value="1"/>
</dbReference>
<keyword evidence="4" id="KW-1185">Reference proteome</keyword>
<dbReference type="InterPro" id="IPR011992">
    <property type="entry name" value="EF-hand-dom_pair"/>
</dbReference>